<dbReference type="AlphaFoldDB" id="A0A017SUR5"/>
<gene>
    <name evidence="1" type="ORF">CAP_0536</name>
</gene>
<evidence type="ECO:0000313" key="1">
    <source>
        <dbReference type="EMBL" id="EYF00502.1"/>
    </source>
</evidence>
<reference evidence="1 2" key="1">
    <citation type="submission" date="2013-05" db="EMBL/GenBank/DDBJ databases">
        <title>Genome assembly of Chondromyces apiculatus DSM 436.</title>
        <authorList>
            <person name="Sharma G."/>
            <person name="Khatri I."/>
            <person name="Kaur C."/>
            <person name="Mayilraj S."/>
            <person name="Subramanian S."/>
        </authorList>
    </citation>
    <scope>NUCLEOTIDE SEQUENCE [LARGE SCALE GENOMIC DNA]</scope>
    <source>
        <strain evidence="1 2">DSM 436</strain>
    </source>
</reference>
<sequence length="289" mass="32604">MGDLGFRSLHEALLDAPPERAVEEVLVPWIPRGREILDGLRHHARATPGAWARDTRAKLHGRIEEDLQELYALSRVIDVLLLPFQSGPEDTWAGPALTLEQLTAFLTALGLQRQERSAFHPFQHEIVEVVASGDPGEPISVIETLWPGFRMGQLLIARAGVRVRGGGRHLDPRVAGRSTLHFTHRRRGRPTHDLGAGWGHNSQWRTRFRRDYEDAGVCYYNVDGTLDAAAGELSFQDREELREGAEPELTAEERVELLVHRSFIKTRKDDLDSFPYEDTFAEPATRRSA</sequence>
<protein>
    <submittedName>
        <fullName evidence="1">Uncharacterized protein</fullName>
    </submittedName>
</protein>
<accession>A0A017SUR5</accession>
<dbReference type="OrthoDB" id="6636674at2"/>
<organism evidence="1 2">
    <name type="scientific">Chondromyces apiculatus DSM 436</name>
    <dbReference type="NCBI Taxonomy" id="1192034"/>
    <lineage>
        <taxon>Bacteria</taxon>
        <taxon>Pseudomonadati</taxon>
        <taxon>Myxococcota</taxon>
        <taxon>Polyangia</taxon>
        <taxon>Polyangiales</taxon>
        <taxon>Polyangiaceae</taxon>
        <taxon>Chondromyces</taxon>
    </lineage>
</organism>
<proteinExistence type="predicted"/>
<name>A0A017SUR5_9BACT</name>
<dbReference type="STRING" id="1192034.CAP_0536"/>
<keyword evidence="2" id="KW-1185">Reference proteome</keyword>
<dbReference type="Proteomes" id="UP000019678">
    <property type="component" value="Unassembled WGS sequence"/>
</dbReference>
<dbReference type="RefSeq" id="WP_052376824.1">
    <property type="nucleotide sequence ID" value="NZ_ASRX01000108.1"/>
</dbReference>
<comment type="caution">
    <text evidence="1">The sequence shown here is derived from an EMBL/GenBank/DDBJ whole genome shotgun (WGS) entry which is preliminary data.</text>
</comment>
<dbReference type="eggNOG" id="COG0576">
    <property type="taxonomic scope" value="Bacteria"/>
</dbReference>
<evidence type="ECO:0000313" key="2">
    <source>
        <dbReference type="Proteomes" id="UP000019678"/>
    </source>
</evidence>
<dbReference type="EMBL" id="ASRX01000108">
    <property type="protein sequence ID" value="EYF00502.1"/>
    <property type="molecule type" value="Genomic_DNA"/>
</dbReference>